<sequence length="364" mass="43056">MESILWIQNKYSSLISFIERNRERIPLSSFILIYLRIPILIRIFITALFFVFSHGLAYIIGFIILQSKARNEILSLISAFQNPIDFSNRLYFYYAFVYLFITILTILPLGIYLFYGRKLLHRSRNRKFIIIGSIVGIIFGLIIFWGLLQFFIPLLPYYLFYASKNSSLWEVLINYFAFSKELPFLDSSLDFNTFQQEVFISLQSGNIVVLLLIFIFSLFRDYARTREKLLRNTLVSSKLESHLYYYLNLNWSILKINILILHLKIKNIFLTLWQVLFVYIFIVAVLIVFVSHTAYQLGSFGKNLSQFDTDYISVEYNLNGQIKKVEGIRVYQDKNYIIVRDQLNNIHNVFTDQLHIQTKLLQSN</sequence>
<reference evidence="3" key="1">
    <citation type="submission" date="2016-10" db="EMBL/GenBank/DDBJ databases">
        <authorList>
            <person name="Varghese N."/>
            <person name="Submissions S."/>
        </authorList>
    </citation>
    <scope>NUCLEOTIDE SEQUENCE [LARGE SCALE GENOMIC DNA]</scope>
    <source>
        <strain evidence="3">CGMCC 1.10784</strain>
    </source>
</reference>
<organism evidence="2 3">
    <name type="scientific">Paenibacillus catalpae</name>
    <dbReference type="NCBI Taxonomy" id="1045775"/>
    <lineage>
        <taxon>Bacteria</taxon>
        <taxon>Bacillati</taxon>
        <taxon>Bacillota</taxon>
        <taxon>Bacilli</taxon>
        <taxon>Bacillales</taxon>
        <taxon>Paenibacillaceae</taxon>
        <taxon>Paenibacillus</taxon>
    </lineage>
</organism>
<dbReference type="Proteomes" id="UP000198855">
    <property type="component" value="Unassembled WGS sequence"/>
</dbReference>
<feature type="transmembrane region" description="Helical" evidence="1">
    <location>
        <begin position="268"/>
        <end position="290"/>
    </location>
</feature>
<evidence type="ECO:0000313" key="2">
    <source>
        <dbReference type="EMBL" id="SFE19929.1"/>
    </source>
</evidence>
<name>A0A1I1YKK6_9BACL</name>
<feature type="transmembrane region" description="Helical" evidence="1">
    <location>
        <begin position="198"/>
        <end position="222"/>
    </location>
</feature>
<keyword evidence="1" id="KW-0812">Transmembrane</keyword>
<evidence type="ECO:0000256" key="1">
    <source>
        <dbReference type="SAM" id="Phobius"/>
    </source>
</evidence>
<feature type="transmembrane region" description="Helical" evidence="1">
    <location>
        <begin position="39"/>
        <end position="65"/>
    </location>
</feature>
<evidence type="ECO:0000313" key="3">
    <source>
        <dbReference type="Proteomes" id="UP000198855"/>
    </source>
</evidence>
<keyword evidence="3" id="KW-1185">Reference proteome</keyword>
<keyword evidence="1" id="KW-1133">Transmembrane helix</keyword>
<dbReference type="EMBL" id="FOMT01000002">
    <property type="protein sequence ID" value="SFE19929.1"/>
    <property type="molecule type" value="Genomic_DNA"/>
</dbReference>
<gene>
    <name evidence="2" type="ORF">SAMN05216378_2687</name>
</gene>
<dbReference type="AlphaFoldDB" id="A0A1I1YKK6"/>
<proteinExistence type="predicted"/>
<protein>
    <submittedName>
        <fullName evidence="2">Uncharacterized protein</fullName>
    </submittedName>
</protein>
<feature type="transmembrane region" description="Helical" evidence="1">
    <location>
        <begin position="243"/>
        <end position="262"/>
    </location>
</feature>
<accession>A0A1I1YKK6</accession>
<feature type="transmembrane region" description="Helical" evidence="1">
    <location>
        <begin position="91"/>
        <end position="116"/>
    </location>
</feature>
<feature type="transmembrane region" description="Helical" evidence="1">
    <location>
        <begin position="128"/>
        <end position="152"/>
    </location>
</feature>
<keyword evidence="1" id="KW-0472">Membrane</keyword>